<keyword evidence="1" id="KW-0472">Membrane</keyword>
<dbReference type="Proteomes" id="UP001163624">
    <property type="component" value="Chromosome"/>
</dbReference>
<organism evidence="2 3">
    <name type="scientific">Pseudomonas triclosanedens</name>
    <dbReference type="NCBI Taxonomy" id="2961893"/>
    <lineage>
        <taxon>Bacteria</taxon>
        <taxon>Pseudomonadati</taxon>
        <taxon>Pseudomonadota</taxon>
        <taxon>Gammaproteobacteria</taxon>
        <taxon>Pseudomonadales</taxon>
        <taxon>Pseudomonadaceae</taxon>
        <taxon>Pseudomonas</taxon>
    </lineage>
</organism>
<feature type="transmembrane region" description="Helical" evidence="1">
    <location>
        <begin position="37"/>
        <end position="57"/>
    </location>
</feature>
<accession>A0ABY7A0S6</accession>
<keyword evidence="1" id="KW-0812">Transmembrane</keyword>
<feature type="transmembrane region" description="Helical" evidence="1">
    <location>
        <begin position="64"/>
        <end position="83"/>
    </location>
</feature>
<name>A0ABY7A0S6_9PSED</name>
<sequence>MKRSTLLFIALGCHLLVNDLGLFLYKQLRGATDSRGYAPGAITRPALLPIVVANLCMAFASRRALKIGVAALACGSLAWLLLPYHPLRAAFYCGVLLALSLGAMMTATWLGRWQDRRRTA</sequence>
<dbReference type="EMBL" id="CP113432">
    <property type="protein sequence ID" value="WAI50495.1"/>
    <property type="molecule type" value="Genomic_DNA"/>
</dbReference>
<evidence type="ECO:0000256" key="1">
    <source>
        <dbReference type="SAM" id="Phobius"/>
    </source>
</evidence>
<evidence type="ECO:0000313" key="2">
    <source>
        <dbReference type="EMBL" id="WAI50495.1"/>
    </source>
</evidence>
<proteinExistence type="predicted"/>
<reference evidence="2" key="1">
    <citation type="submission" date="2022-11" db="EMBL/GenBank/DDBJ databases">
        <title>Pseudomonas triclosanedens sp. nov., a triclosan degrader isolated from activated sludge.</title>
        <authorList>
            <person name="Yin Y."/>
            <person name="Lu Z."/>
        </authorList>
    </citation>
    <scope>NUCLEOTIDE SEQUENCE</scope>
    <source>
        <strain evidence="2">ZM23</strain>
    </source>
</reference>
<gene>
    <name evidence="2" type="ORF">OU419_04290</name>
</gene>
<keyword evidence="3" id="KW-1185">Reference proteome</keyword>
<protein>
    <submittedName>
        <fullName evidence="2">Uncharacterized protein</fullName>
    </submittedName>
</protein>
<evidence type="ECO:0000313" key="3">
    <source>
        <dbReference type="Proteomes" id="UP001163624"/>
    </source>
</evidence>
<feature type="transmembrane region" description="Helical" evidence="1">
    <location>
        <begin position="89"/>
        <end position="110"/>
    </location>
</feature>
<dbReference type="RefSeq" id="WP_254471220.1">
    <property type="nucleotide sequence ID" value="NZ_CP113432.1"/>
</dbReference>
<keyword evidence="1" id="KW-1133">Transmembrane helix</keyword>